<feature type="binding site" evidence="13">
    <location>
        <begin position="10"/>
        <end position="15"/>
    </location>
    <ligand>
        <name>NADP(+)</name>
        <dbReference type="ChEBI" id="CHEBI:58349"/>
    </ligand>
</feature>
<evidence type="ECO:0000259" key="14">
    <source>
        <dbReference type="Pfam" id="PF00742"/>
    </source>
</evidence>
<organism evidence="16 17">
    <name type="scientific">Hornefia porci</name>
    <dbReference type="NCBI Taxonomy" id="2652292"/>
    <lineage>
        <taxon>Bacteria</taxon>
        <taxon>Bacillati</taxon>
        <taxon>Bacillota</taxon>
        <taxon>Clostridia</taxon>
        <taxon>Peptostreptococcales</taxon>
        <taxon>Anaerovoracaceae</taxon>
        <taxon>Hornefia</taxon>
    </lineage>
</organism>
<dbReference type="AlphaFoldDB" id="A0A1Q9JI83"/>
<dbReference type="PANTHER" id="PTHR43331:SF1">
    <property type="entry name" value="HOMOSERINE DEHYDROGENASE"/>
    <property type="match status" value="1"/>
</dbReference>
<proteinExistence type="inferred from homology"/>
<feature type="active site" description="Proton donor" evidence="12">
    <location>
        <position position="234"/>
    </location>
</feature>
<keyword evidence="6" id="KW-0028">Amino-acid biosynthesis</keyword>
<comment type="pathway">
    <text evidence="1">Amino-acid biosynthesis; L-threonine biosynthesis; L-threonine from L-aspartate: step 3/5.</text>
</comment>
<gene>
    <name evidence="16" type="ORF">BHK98_07480</name>
</gene>
<dbReference type="UniPathway" id="UPA00051">
    <property type="reaction ID" value="UER00465"/>
</dbReference>
<dbReference type="SUPFAM" id="SSF55347">
    <property type="entry name" value="Glyceraldehyde-3-phosphate dehydrogenase-like, C-terminal domain"/>
    <property type="match status" value="1"/>
</dbReference>
<sequence>MKTLRIALLGFGNSGKALAELLVDKQQEIIEAYDCKVIVTAIATGSRGIVLDSGGIDLRRAVSDITENGAFSEGTPGLETGPELLGDGGAEQVLARGDFDVLCELTPLNIKTGQPAIGHIRKAFARGAHVVTANKGPIAWAYRELRDTAAERGLRFYYETTVMDGTPVFNLAEHTLKLCRVQEVSGILNSTTNFVLEEMEKGVPYDEIMRSGREKGFIEADPAMDLEGYDAAAKITALLNVLMDADMTPDQVDRKGIEDVTPEQVRALTAEGKSLKLLCRGWRENGRVFARVAPEAVEKTEFLATVHGTTSVVTIQTDLMGRLSIVEEEPEILQTAYGVFSDLLRVITE</sequence>
<accession>A0A1Q9JI83</accession>
<evidence type="ECO:0000256" key="5">
    <source>
        <dbReference type="ARBA" id="ARBA00013376"/>
    </source>
</evidence>
<comment type="similarity">
    <text evidence="3">Belongs to the homoserine dehydrogenase family.</text>
</comment>
<keyword evidence="7" id="KW-0791">Threonine biosynthesis</keyword>
<protein>
    <recommendedName>
        <fullName evidence="5">Homoserine dehydrogenase</fullName>
        <ecNumber evidence="4">1.1.1.3</ecNumber>
    </recommendedName>
</protein>
<evidence type="ECO:0000256" key="9">
    <source>
        <dbReference type="ARBA" id="ARBA00023053"/>
    </source>
</evidence>
<evidence type="ECO:0000256" key="13">
    <source>
        <dbReference type="PIRSR" id="PIRSR036497-2"/>
    </source>
</evidence>
<evidence type="ECO:0000256" key="12">
    <source>
        <dbReference type="PIRSR" id="PIRSR036497-1"/>
    </source>
</evidence>
<dbReference type="InterPro" id="IPR022697">
    <property type="entry name" value="HDH_short"/>
</dbReference>
<dbReference type="Pfam" id="PF03447">
    <property type="entry name" value="NAD_binding_3"/>
    <property type="match status" value="1"/>
</dbReference>
<feature type="binding site" evidence="13">
    <location>
        <position position="219"/>
    </location>
    <ligand>
        <name>L-homoserine</name>
        <dbReference type="ChEBI" id="CHEBI:57476"/>
    </ligand>
</feature>
<dbReference type="InterPro" id="IPR001342">
    <property type="entry name" value="HDH_cat"/>
</dbReference>
<dbReference type="FunFam" id="3.30.360.10:FF:000005">
    <property type="entry name" value="Homoserine dehydrogenase"/>
    <property type="match status" value="1"/>
</dbReference>
<dbReference type="Pfam" id="PF00742">
    <property type="entry name" value="Homoserine_dh"/>
    <property type="match status" value="1"/>
</dbReference>
<evidence type="ECO:0000256" key="11">
    <source>
        <dbReference type="ARBA" id="ARBA00048841"/>
    </source>
</evidence>
<feature type="domain" description="Aspartate/homoserine dehydrogenase NAD-binding" evidence="15">
    <location>
        <begin position="90"/>
        <end position="159"/>
    </location>
</feature>
<dbReference type="Gene3D" id="3.40.50.720">
    <property type="entry name" value="NAD(P)-binding Rossmann-like Domain"/>
    <property type="match status" value="1"/>
</dbReference>
<dbReference type="STRING" id="1261640.BHK98_07480"/>
<dbReference type="EMBL" id="MJIE01000001">
    <property type="protein sequence ID" value="OLR55913.1"/>
    <property type="molecule type" value="Genomic_DNA"/>
</dbReference>
<comment type="pathway">
    <text evidence="2">Amino-acid biosynthesis; L-methionine biosynthesis via de novo pathway; L-homoserine from L-aspartate: step 3/3.</text>
</comment>
<feature type="domain" description="Homoserine dehydrogenase catalytic" evidence="14">
    <location>
        <begin position="167"/>
        <end position="344"/>
    </location>
</feature>
<dbReference type="UniPathway" id="UPA00050">
    <property type="reaction ID" value="UER00063"/>
</dbReference>
<reference evidence="16 17" key="1">
    <citation type="journal article" date="2016" name="Appl. Environ. Microbiol.">
        <title>Function and Phylogeny of Bacterial Butyryl Coenzyme A:Acetate Transferases and Their Diversity in the Proximal Colon of Swine.</title>
        <authorList>
            <person name="Trachsel J."/>
            <person name="Bayles D.O."/>
            <person name="Looft T."/>
            <person name="Levine U.Y."/>
            <person name="Allen H.K."/>
        </authorList>
    </citation>
    <scope>NUCLEOTIDE SEQUENCE [LARGE SCALE GENOMIC DNA]</scope>
    <source>
        <strain evidence="16 17">68-3-10</strain>
    </source>
</reference>
<dbReference type="PIRSF" id="PIRSF036497">
    <property type="entry name" value="HDH_short"/>
    <property type="match status" value="1"/>
</dbReference>
<evidence type="ECO:0000256" key="7">
    <source>
        <dbReference type="ARBA" id="ARBA00022697"/>
    </source>
</evidence>
<keyword evidence="10" id="KW-0486">Methionine biosynthesis</keyword>
<comment type="catalytic activity">
    <reaction evidence="11">
        <text>L-homoserine + NADP(+) = L-aspartate 4-semialdehyde + NADPH + H(+)</text>
        <dbReference type="Rhea" id="RHEA:15761"/>
        <dbReference type="ChEBI" id="CHEBI:15378"/>
        <dbReference type="ChEBI" id="CHEBI:57476"/>
        <dbReference type="ChEBI" id="CHEBI:57783"/>
        <dbReference type="ChEBI" id="CHEBI:58349"/>
        <dbReference type="ChEBI" id="CHEBI:537519"/>
        <dbReference type="EC" id="1.1.1.3"/>
    </reaction>
    <physiologicalReaction direction="right-to-left" evidence="11">
        <dbReference type="Rhea" id="RHEA:15763"/>
    </physiologicalReaction>
</comment>
<evidence type="ECO:0000256" key="3">
    <source>
        <dbReference type="ARBA" id="ARBA00006753"/>
    </source>
</evidence>
<dbReference type="GO" id="GO:0009086">
    <property type="term" value="P:methionine biosynthetic process"/>
    <property type="evidence" value="ECO:0007669"/>
    <property type="project" value="UniProtKB-KW"/>
</dbReference>
<dbReference type="InterPro" id="IPR005106">
    <property type="entry name" value="Asp/hSer_DH_NAD-bd"/>
</dbReference>
<dbReference type="OrthoDB" id="9808167at2"/>
<dbReference type="GO" id="GO:0004412">
    <property type="term" value="F:homoserine dehydrogenase activity"/>
    <property type="evidence" value="ECO:0007669"/>
    <property type="project" value="UniProtKB-EC"/>
</dbReference>
<evidence type="ECO:0000256" key="1">
    <source>
        <dbReference type="ARBA" id="ARBA00005056"/>
    </source>
</evidence>
<feature type="binding site" evidence="13">
    <location>
        <position position="135"/>
    </location>
    <ligand>
        <name>NADPH</name>
        <dbReference type="ChEBI" id="CHEBI:57783"/>
    </ligand>
</feature>
<dbReference type="Gene3D" id="3.30.360.10">
    <property type="entry name" value="Dihydrodipicolinate Reductase, domain 2"/>
    <property type="match status" value="1"/>
</dbReference>
<keyword evidence="9" id="KW-0915">Sodium</keyword>
<dbReference type="GO" id="GO:0050661">
    <property type="term" value="F:NADP binding"/>
    <property type="evidence" value="ECO:0007669"/>
    <property type="project" value="InterPro"/>
</dbReference>
<evidence type="ECO:0000256" key="2">
    <source>
        <dbReference type="ARBA" id="ARBA00005062"/>
    </source>
</evidence>
<dbReference type="RefSeq" id="WP_075713012.1">
    <property type="nucleotide sequence ID" value="NZ_MJIE01000001.1"/>
</dbReference>
<dbReference type="SUPFAM" id="SSF51735">
    <property type="entry name" value="NAD(P)-binding Rossmann-fold domains"/>
    <property type="match status" value="1"/>
</dbReference>
<evidence type="ECO:0000256" key="8">
    <source>
        <dbReference type="ARBA" id="ARBA00023002"/>
    </source>
</evidence>
<evidence type="ECO:0000256" key="6">
    <source>
        <dbReference type="ARBA" id="ARBA00022605"/>
    </source>
</evidence>
<keyword evidence="8" id="KW-0560">Oxidoreductase</keyword>
<dbReference type="InterPro" id="IPR036291">
    <property type="entry name" value="NAD(P)-bd_dom_sf"/>
</dbReference>
<evidence type="ECO:0000259" key="15">
    <source>
        <dbReference type="Pfam" id="PF03447"/>
    </source>
</evidence>
<dbReference type="EC" id="1.1.1.3" evidence="4"/>
<dbReference type="PANTHER" id="PTHR43331">
    <property type="entry name" value="HOMOSERINE DEHYDROGENASE"/>
    <property type="match status" value="1"/>
</dbReference>
<evidence type="ECO:0000313" key="17">
    <source>
        <dbReference type="Proteomes" id="UP000187404"/>
    </source>
</evidence>
<dbReference type="Proteomes" id="UP000187404">
    <property type="component" value="Unassembled WGS sequence"/>
</dbReference>
<name>A0A1Q9JI83_9FIRM</name>
<dbReference type="GO" id="GO:0009088">
    <property type="term" value="P:threonine biosynthetic process"/>
    <property type="evidence" value="ECO:0007669"/>
    <property type="project" value="UniProtKB-UniPathway"/>
</dbReference>
<comment type="caution">
    <text evidence="16">The sequence shown here is derived from an EMBL/GenBank/DDBJ whole genome shotgun (WGS) entry which is preliminary data.</text>
</comment>
<evidence type="ECO:0000256" key="4">
    <source>
        <dbReference type="ARBA" id="ARBA00013213"/>
    </source>
</evidence>
<evidence type="ECO:0000313" key="16">
    <source>
        <dbReference type="EMBL" id="OLR55913.1"/>
    </source>
</evidence>
<evidence type="ECO:0000256" key="10">
    <source>
        <dbReference type="ARBA" id="ARBA00023167"/>
    </source>
</evidence>
<keyword evidence="17" id="KW-1185">Reference proteome</keyword>
<keyword evidence="13" id="KW-0521">NADP</keyword>